<feature type="signal peptide" evidence="10">
    <location>
        <begin position="1"/>
        <end position="25"/>
    </location>
</feature>
<dbReference type="GO" id="GO:0005637">
    <property type="term" value="C:nuclear inner membrane"/>
    <property type="evidence" value="ECO:0007669"/>
    <property type="project" value="UniProtKB-SubCell"/>
</dbReference>
<evidence type="ECO:0000256" key="4">
    <source>
        <dbReference type="ARBA" id="ARBA00022729"/>
    </source>
</evidence>
<dbReference type="AlphaFoldDB" id="A0A835YC20"/>
<name>A0A835YC20_9CHLO</name>
<evidence type="ECO:0000256" key="9">
    <source>
        <dbReference type="SAM" id="Phobius"/>
    </source>
</evidence>
<gene>
    <name evidence="11" type="ORF">HYH03_002137</name>
</gene>
<evidence type="ECO:0000256" key="7">
    <source>
        <dbReference type="ARBA" id="ARBA00023242"/>
    </source>
</evidence>
<dbReference type="PROSITE" id="PS51257">
    <property type="entry name" value="PROKAR_LIPOPROTEIN"/>
    <property type="match status" value="1"/>
</dbReference>
<keyword evidence="5 9" id="KW-1133">Transmembrane helix</keyword>
<evidence type="ECO:0000256" key="10">
    <source>
        <dbReference type="SAM" id="SignalP"/>
    </source>
</evidence>
<dbReference type="Proteomes" id="UP000612055">
    <property type="component" value="Unassembled WGS sequence"/>
</dbReference>
<feature type="transmembrane region" description="Helical" evidence="9">
    <location>
        <begin position="237"/>
        <end position="256"/>
    </location>
</feature>
<feature type="transmembrane region" description="Helical" evidence="9">
    <location>
        <begin position="177"/>
        <end position="196"/>
    </location>
</feature>
<feature type="transmembrane region" description="Helical" evidence="9">
    <location>
        <begin position="147"/>
        <end position="165"/>
    </location>
</feature>
<sequence length="498" mass="51927">MTPRLGPLACLVALIAIGSCRLALACHELTEGTATESERHLLKEFTQVLKCHGVSGLLVFPYIWKPVSVTVDCGKLQTFKLYVGSSPDELYQRYTHREQAWCSITSLFQPGCQLQLSPFSTNYIGVRKVISTGVPCRFATNHEQDQWMVGACVAGALVFALAGPLSESMALRVTSGGLIFALCSVLVLIWVVGRQMPGRRSLAATAAIMGSSSWALLRWLTGHWLPSAYALLHNRALLAYLGLAGLVGAALTYLYGGTENPKLNTVVRVGLQLLGLVLLYGGTWTQPAVFMALVAAAGVAWLARGAARLIARRGPAAHAHPGAGAGAQAEAWPPATPGSAAGGATPGPFTSGAPTPRLVALQPAYRYGAQPQEPSPYGLGAMTTPYGALGGMGSPLPLTPAQAMYGAGYGAVPPGSGPAPGDMVSPLVRAGMIINPLSGRGIKIGGDLYNRLVEQGYTPDMAAGRLEAPAVPTPASDGAMSSPEVAPGSARRRRNRVV</sequence>
<proteinExistence type="inferred from homology"/>
<dbReference type="PANTHER" id="PTHR13598:SF1">
    <property type="entry name" value="AT07567P-RELATED"/>
    <property type="match status" value="1"/>
</dbReference>
<dbReference type="PANTHER" id="PTHR13598">
    <property type="entry name" value="AT07567P-RELATED"/>
    <property type="match status" value="1"/>
</dbReference>
<comment type="similarity">
    <text evidence="2">Belongs to the NEMP family.</text>
</comment>
<feature type="region of interest" description="Disordered" evidence="8">
    <location>
        <begin position="320"/>
        <end position="353"/>
    </location>
</feature>
<evidence type="ECO:0000313" key="11">
    <source>
        <dbReference type="EMBL" id="KAG2499846.1"/>
    </source>
</evidence>
<keyword evidence="12" id="KW-1185">Reference proteome</keyword>
<evidence type="ECO:0000256" key="1">
    <source>
        <dbReference type="ARBA" id="ARBA00004575"/>
    </source>
</evidence>
<evidence type="ECO:0000256" key="6">
    <source>
        <dbReference type="ARBA" id="ARBA00023136"/>
    </source>
</evidence>
<protein>
    <submittedName>
        <fullName evidence="11">Uncharacterized protein</fullName>
    </submittedName>
</protein>
<keyword evidence="7" id="KW-0539">Nucleus</keyword>
<evidence type="ECO:0000313" key="12">
    <source>
        <dbReference type="Proteomes" id="UP000612055"/>
    </source>
</evidence>
<comment type="caution">
    <text evidence="11">The sequence shown here is derived from an EMBL/GenBank/DDBJ whole genome shotgun (WGS) entry which is preliminary data.</text>
</comment>
<evidence type="ECO:0000256" key="5">
    <source>
        <dbReference type="ARBA" id="ARBA00022989"/>
    </source>
</evidence>
<dbReference type="EMBL" id="JAEHOE010000005">
    <property type="protein sequence ID" value="KAG2499846.1"/>
    <property type="molecule type" value="Genomic_DNA"/>
</dbReference>
<dbReference type="Pfam" id="PF10225">
    <property type="entry name" value="NEMP"/>
    <property type="match status" value="1"/>
</dbReference>
<keyword evidence="3 9" id="KW-0812">Transmembrane</keyword>
<feature type="chain" id="PRO_5032997112" evidence="10">
    <location>
        <begin position="26"/>
        <end position="498"/>
    </location>
</feature>
<feature type="transmembrane region" description="Helical" evidence="9">
    <location>
        <begin position="276"/>
        <end position="303"/>
    </location>
</feature>
<keyword evidence="6 9" id="KW-0472">Membrane</keyword>
<feature type="transmembrane region" description="Helical" evidence="9">
    <location>
        <begin position="202"/>
        <end position="225"/>
    </location>
</feature>
<comment type="subcellular location">
    <subcellularLocation>
        <location evidence="1">Nucleus inner membrane</location>
        <topology evidence="1">Multi-pass membrane protein</topology>
        <orientation evidence="1">Nucleoplasmic side</orientation>
    </subcellularLocation>
</comment>
<accession>A0A835YC20</accession>
<organism evidence="11 12">
    <name type="scientific">Edaphochlamys debaryana</name>
    <dbReference type="NCBI Taxonomy" id="47281"/>
    <lineage>
        <taxon>Eukaryota</taxon>
        <taxon>Viridiplantae</taxon>
        <taxon>Chlorophyta</taxon>
        <taxon>core chlorophytes</taxon>
        <taxon>Chlorophyceae</taxon>
        <taxon>CS clade</taxon>
        <taxon>Chlamydomonadales</taxon>
        <taxon>Chlamydomonadales incertae sedis</taxon>
        <taxon>Edaphochlamys</taxon>
    </lineage>
</organism>
<evidence type="ECO:0000256" key="8">
    <source>
        <dbReference type="SAM" id="MobiDB-lite"/>
    </source>
</evidence>
<reference evidence="11" key="1">
    <citation type="journal article" date="2020" name="bioRxiv">
        <title>Comparative genomics of Chlamydomonas.</title>
        <authorList>
            <person name="Craig R.J."/>
            <person name="Hasan A.R."/>
            <person name="Ness R.W."/>
            <person name="Keightley P.D."/>
        </authorList>
    </citation>
    <scope>NUCLEOTIDE SEQUENCE</scope>
    <source>
        <strain evidence="11">CCAP 11/70</strain>
    </source>
</reference>
<evidence type="ECO:0000256" key="3">
    <source>
        <dbReference type="ARBA" id="ARBA00022692"/>
    </source>
</evidence>
<keyword evidence="4 10" id="KW-0732">Signal</keyword>
<dbReference type="InterPro" id="IPR019358">
    <property type="entry name" value="NEMP_fam"/>
</dbReference>
<feature type="region of interest" description="Disordered" evidence="8">
    <location>
        <begin position="468"/>
        <end position="498"/>
    </location>
</feature>
<feature type="compositionally biased region" description="Low complexity" evidence="8">
    <location>
        <begin position="320"/>
        <end position="339"/>
    </location>
</feature>
<dbReference type="OrthoDB" id="534937at2759"/>
<evidence type="ECO:0000256" key="2">
    <source>
        <dbReference type="ARBA" id="ARBA00005748"/>
    </source>
</evidence>